<dbReference type="Proteomes" id="UP001140206">
    <property type="component" value="Chromosome 1"/>
</dbReference>
<dbReference type="SUPFAM" id="SSF81383">
    <property type="entry name" value="F-box domain"/>
    <property type="match status" value="1"/>
</dbReference>
<keyword evidence="3" id="KW-1185">Reference proteome</keyword>
<accession>A0AAV8H1I7</accession>
<dbReference type="EMBL" id="JAMFTS010000001">
    <property type="protein sequence ID" value="KAJ4811624.1"/>
    <property type="molecule type" value="Genomic_DNA"/>
</dbReference>
<dbReference type="InterPro" id="IPR001810">
    <property type="entry name" value="F-box_dom"/>
</dbReference>
<gene>
    <name evidence="2" type="ORF">LUZ62_024190</name>
</gene>
<sequence>MAGIGSCRWSSLPSDLIHLISTKLPDLSDRARMRAVCKTWHSSVSLLDPSPCLPWLVPWNMREKEEILCYSLSSRKTYKIHCPQLRGACLQGMAGRFVLCYRRGPSKSLSLFNPLTGIEIPLPCPEDGCTFAVVSNPLQEDVVAVAGYTPNADEIWVALIRRGDQTWGRHNLDINYQEGVCVYCDGFYYVNQYNQYEMPTQIVDATTGEVVTTVPPPDTGSYLIAYQNILETSGQILLIYRHETTGKLEDIAFGIYRLDQVRGHYQWAEVRSIGDRMLFLDNFVGFTLKSTDFPGYRGNCIYFQLQDDLEHRKPLLCWHDLENGTTKAMPNFCGKWGTWIIPNF</sequence>
<dbReference type="InterPro" id="IPR005174">
    <property type="entry name" value="KIB1-4_b-propeller"/>
</dbReference>
<reference evidence="2" key="1">
    <citation type="submission" date="2022-08" db="EMBL/GenBank/DDBJ databases">
        <authorList>
            <person name="Marques A."/>
        </authorList>
    </citation>
    <scope>NUCLEOTIDE SEQUENCE</scope>
    <source>
        <strain evidence="2">RhyPub2mFocal</strain>
        <tissue evidence="2">Leaves</tissue>
    </source>
</reference>
<dbReference type="Pfam" id="PF03478">
    <property type="entry name" value="Beta-prop_KIB1-4"/>
    <property type="match status" value="1"/>
</dbReference>
<protein>
    <submittedName>
        <fullName evidence="2">F-box protein skip23</fullName>
    </submittedName>
</protein>
<dbReference type="InterPro" id="IPR036047">
    <property type="entry name" value="F-box-like_dom_sf"/>
</dbReference>
<dbReference type="PANTHER" id="PTHR36901:SF1">
    <property type="entry name" value="F-BOX DOMAIN CONTAINING PROTEIN, EXPRESSED"/>
    <property type="match status" value="1"/>
</dbReference>
<dbReference type="AlphaFoldDB" id="A0AAV8H1I7"/>
<dbReference type="PANTHER" id="PTHR36901">
    <property type="entry name" value="F-BOX DOMAIN CONTAINING PROTEIN, EXPRESSED-RELATED"/>
    <property type="match status" value="1"/>
</dbReference>
<feature type="domain" description="F-box" evidence="1">
    <location>
        <begin position="12"/>
        <end position="53"/>
    </location>
</feature>
<organism evidence="2 3">
    <name type="scientific">Rhynchospora pubera</name>
    <dbReference type="NCBI Taxonomy" id="906938"/>
    <lineage>
        <taxon>Eukaryota</taxon>
        <taxon>Viridiplantae</taxon>
        <taxon>Streptophyta</taxon>
        <taxon>Embryophyta</taxon>
        <taxon>Tracheophyta</taxon>
        <taxon>Spermatophyta</taxon>
        <taxon>Magnoliopsida</taxon>
        <taxon>Liliopsida</taxon>
        <taxon>Poales</taxon>
        <taxon>Cyperaceae</taxon>
        <taxon>Cyperoideae</taxon>
        <taxon>Rhynchosporeae</taxon>
        <taxon>Rhynchospora</taxon>
    </lineage>
</organism>
<comment type="caution">
    <text evidence="2">The sequence shown here is derived from an EMBL/GenBank/DDBJ whole genome shotgun (WGS) entry which is preliminary data.</text>
</comment>
<dbReference type="SMART" id="SM00256">
    <property type="entry name" value="FBOX"/>
    <property type="match status" value="1"/>
</dbReference>
<evidence type="ECO:0000259" key="1">
    <source>
        <dbReference type="SMART" id="SM00256"/>
    </source>
</evidence>
<evidence type="ECO:0000313" key="3">
    <source>
        <dbReference type="Proteomes" id="UP001140206"/>
    </source>
</evidence>
<name>A0AAV8H1I7_9POAL</name>
<proteinExistence type="predicted"/>
<evidence type="ECO:0000313" key="2">
    <source>
        <dbReference type="EMBL" id="KAJ4811624.1"/>
    </source>
</evidence>
<dbReference type="Pfam" id="PF00646">
    <property type="entry name" value="F-box"/>
    <property type="match status" value="1"/>
</dbReference>
<dbReference type="Gene3D" id="1.20.1280.50">
    <property type="match status" value="1"/>
</dbReference>